<dbReference type="OrthoDB" id="3638488at2759"/>
<evidence type="ECO:0000256" key="6">
    <source>
        <dbReference type="ARBA" id="ARBA00022840"/>
    </source>
</evidence>
<sequence>MYECLFGFTPFACEDRHQTKLKILQHKKTLLFPEIETVAGPSIEAMDLMMQILVEKEKRLCSRQYELNDFTRKIVRGRVVRCTADKTHQNYQGYFVYPGDAEDIKRHAFFRDIDWDTVHLRRPPFVPRVRDWEDTKYFDDEEPISDIDSATTLDDEEVGVGSENLEPDGPRQLLCPHPAATSSQLSHHQEGQNIVPSRAIKLPHTGFPGLKLGLPRKDSMDDLRNPLLEPRDLEAPLINGGPSPAITLVENGIHVDGPTETVAAAWAKSAPRKKERKRPRDMILRDPITGSEALEIRKASAFLGYDYRQPILVKEIVEQIMAEDFASSRPKDNRFGMDHGDLDLISEKRMFVEAGGQLSPGRRTPGLL</sequence>
<dbReference type="PANTHER" id="PTHR22988:SF75">
    <property type="entry name" value="MYOSIN-16-LIKE"/>
    <property type="match status" value="1"/>
</dbReference>
<keyword evidence="5" id="KW-0418">Kinase</keyword>
<dbReference type="PROSITE" id="PS51285">
    <property type="entry name" value="AGC_KINASE_CTER"/>
    <property type="match status" value="1"/>
</dbReference>
<evidence type="ECO:0000313" key="8">
    <source>
        <dbReference type="EMBL" id="EXJ91391.1"/>
    </source>
</evidence>
<dbReference type="Proteomes" id="UP000019484">
    <property type="component" value="Unassembled WGS sequence"/>
</dbReference>
<evidence type="ECO:0000256" key="4">
    <source>
        <dbReference type="ARBA" id="ARBA00022741"/>
    </source>
</evidence>
<dbReference type="GeneID" id="19159384"/>
<comment type="caution">
    <text evidence="8">The sequence shown here is derived from an EMBL/GenBank/DDBJ whole genome shotgun (WGS) entry which is preliminary data.</text>
</comment>
<dbReference type="RefSeq" id="XP_007723585.1">
    <property type="nucleotide sequence ID" value="XM_007725395.1"/>
</dbReference>
<dbReference type="Gene3D" id="3.30.200.20">
    <property type="entry name" value="Phosphorylase Kinase, domain 1"/>
    <property type="match status" value="1"/>
</dbReference>
<dbReference type="GO" id="GO:0004674">
    <property type="term" value="F:protein serine/threonine kinase activity"/>
    <property type="evidence" value="ECO:0007669"/>
    <property type="project" value="UniProtKB-KW"/>
</dbReference>
<reference evidence="8 9" key="1">
    <citation type="submission" date="2013-03" db="EMBL/GenBank/DDBJ databases">
        <title>The Genome Sequence of Capronia coronata CBS 617.96.</title>
        <authorList>
            <consortium name="The Broad Institute Genomics Platform"/>
            <person name="Cuomo C."/>
            <person name="de Hoog S."/>
            <person name="Gorbushina A."/>
            <person name="Walker B."/>
            <person name="Young S.K."/>
            <person name="Zeng Q."/>
            <person name="Gargeya S."/>
            <person name="Fitzgerald M."/>
            <person name="Haas B."/>
            <person name="Abouelleil A."/>
            <person name="Allen A.W."/>
            <person name="Alvarado L."/>
            <person name="Arachchi H.M."/>
            <person name="Berlin A.M."/>
            <person name="Chapman S.B."/>
            <person name="Gainer-Dewar J."/>
            <person name="Goldberg J."/>
            <person name="Griggs A."/>
            <person name="Gujja S."/>
            <person name="Hansen M."/>
            <person name="Howarth C."/>
            <person name="Imamovic A."/>
            <person name="Ireland A."/>
            <person name="Larimer J."/>
            <person name="McCowan C."/>
            <person name="Murphy C."/>
            <person name="Pearson M."/>
            <person name="Poon T.W."/>
            <person name="Priest M."/>
            <person name="Roberts A."/>
            <person name="Saif S."/>
            <person name="Shea T."/>
            <person name="Sisk P."/>
            <person name="Sykes S."/>
            <person name="Wortman J."/>
            <person name="Nusbaum C."/>
            <person name="Birren B."/>
        </authorList>
    </citation>
    <scope>NUCLEOTIDE SEQUENCE [LARGE SCALE GENOMIC DNA]</scope>
    <source>
        <strain evidence="8 9">CBS 617.96</strain>
    </source>
</reference>
<dbReference type="HOGENOM" id="CLU_874418_0_0_1"/>
<organism evidence="8 9">
    <name type="scientific">Capronia coronata CBS 617.96</name>
    <dbReference type="NCBI Taxonomy" id="1182541"/>
    <lineage>
        <taxon>Eukaryota</taxon>
        <taxon>Fungi</taxon>
        <taxon>Dikarya</taxon>
        <taxon>Ascomycota</taxon>
        <taxon>Pezizomycotina</taxon>
        <taxon>Eurotiomycetes</taxon>
        <taxon>Chaetothyriomycetidae</taxon>
        <taxon>Chaetothyriales</taxon>
        <taxon>Herpotrichiellaceae</taxon>
        <taxon>Capronia</taxon>
    </lineage>
</organism>
<name>W9YQ86_9EURO</name>
<accession>W9YQ86</accession>
<evidence type="ECO:0000256" key="1">
    <source>
        <dbReference type="ARBA" id="ARBA00012513"/>
    </source>
</evidence>
<feature type="domain" description="AGC-kinase C-terminal" evidence="7">
    <location>
        <begin position="111"/>
        <end position="163"/>
    </location>
</feature>
<dbReference type="STRING" id="1182541.W9YQ86"/>
<gene>
    <name evidence="8" type="ORF">A1O1_04503</name>
</gene>
<evidence type="ECO:0000313" key="9">
    <source>
        <dbReference type="Proteomes" id="UP000019484"/>
    </source>
</evidence>
<keyword evidence="9" id="KW-1185">Reference proteome</keyword>
<dbReference type="Gene3D" id="1.10.510.10">
    <property type="entry name" value="Transferase(Phosphotransferase) domain 1"/>
    <property type="match status" value="1"/>
</dbReference>
<dbReference type="AlphaFoldDB" id="W9YQ86"/>
<dbReference type="EC" id="2.7.11.1" evidence="1"/>
<evidence type="ECO:0000256" key="2">
    <source>
        <dbReference type="ARBA" id="ARBA00022527"/>
    </source>
</evidence>
<dbReference type="GO" id="GO:0031032">
    <property type="term" value="P:actomyosin structure organization"/>
    <property type="evidence" value="ECO:0007669"/>
    <property type="project" value="TreeGrafter"/>
</dbReference>
<dbReference type="EMBL" id="AMWN01000003">
    <property type="protein sequence ID" value="EXJ91391.1"/>
    <property type="molecule type" value="Genomic_DNA"/>
</dbReference>
<dbReference type="eggNOG" id="KOG0605">
    <property type="taxonomic scope" value="Eukaryota"/>
</dbReference>
<protein>
    <recommendedName>
        <fullName evidence="1">non-specific serine/threonine protein kinase</fullName>
        <ecNumber evidence="1">2.7.11.1</ecNumber>
    </recommendedName>
</protein>
<dbReference type="GO" id="GO:0005737">
    <property type="term" value="C:cytoplasm"/>
    <property type="evidence" value="ECO:0007669"/>
    <property type="project" value="TreeGrafter"/>
</dbReference>
<evidence type="ECO:0000256" key="5">
    <source>
        <dbReference type="ARBA" id="ARBA00022777"/>
    </source>
</evidence>
<keyword evidence="3" id="KW-0808">Transferase</keyword>
<dbReference type="InterPro" id="IPR050839">
    <property type="entry name" value="Rho-assoc_Ser/Thr_Kinase"/>
</dbReference>
<dbReference type="InterPro" id="IPR000961">
    <property type="entry name" value="AGC-kinase_C"/>
</dbReference>
<keyword evidence="4" id="KW-0547">Nucleotide-binding</keyword>
<dbReference type="PANTHER" id="PTHR22988">
    <property type="entry name" value="MYOTONIC DYSTROPHY S/T KINASE-RELATED"/>
    <property type="match status" value="1"/>
</dbReference>
<proteinExistence type="predicted"/>
<dbReference type="GO" id="GO:0005524">
    <property type="term" value="F:ATP binding"/>
    <property type="evidence" value="ECO:0007669"/>
    <property type="project" value="UniProtKB-KW"/>
</dbReference>
<keyword evidence="2" id="KW-0723">Serine/threonine-protein kinase</keyword>
<evidence type="ECO:0000256" key="3">
    <source>
        <dbReference type="ARBA" id="ARBA00022679"/>
    </source>
</evidence>
<keyword evidence="6" id="KW-0067">ATP-binding</keyword>
<dbReference type="GO" id="GO:0005856">
    <property type="term" value="C:cytoskeleton"/>
    <property type="evidence" value="ECO:0007669"/>
    <property type="project" value="TreeGrafter"/>
</dbReference>
<evidence type="ECO:0000259" key="7">
    <source>
        <dbReference type="PROSITE" id="PS51285"/>
    </source>
</evidence>